<dbReference type="CDD" id="cd00495">
    <property type="entry name" value="Ribosomal_L25_TL5_CTC"/>
    <property type="match status" value="1"/>
</dbReference>
<dbReference type="InterPro" id="IPR020930">
    <property type="entry name" value="Ribosomal_uL5_bac-type"/>
</dbReference>
<dbReference type="InterPro" id="IPR001021">
    <property type="entry name" value="Ribosomal_bL25_long"/>
</dbReference>
<organism evidence="8 9">
    <name type="scientific">Moorena producens PAL-8-15-08-1</name>
    <dbReference type="NCBI Taxonomy" id="1458985"/>
    <lineage>
        <taxon>Bacteria</taxon>
        <taxon>Bacillati</taxon>
        <taxon>Cyanobacteriota</taxon>
        <taxon>Cyanophyceae</taxon>
        <taxon>Coleofasciculales</taxon>
        <taxon>Coleofasciculaceae</taxon>
        <taxon>Moorena</taxon>
    </lineage>
</organism>
<keyword evidence="4 5" id="KW-0687">Ribonucleoprotein</keyword>
<dbReference type="InterPro" id="IPR011035">
    <property type="entry name" value="Ribosomal_bL25/Gln-tRNA_synth"/>
</dbReference>
<dbReference type="Pfam" id="PF01386">
    <property type="entry name" value="Ribosomal_L25p"/>
    <property type="match status" value="1"/>
</dbReference>
<feature type="domain" description="Large ribosomal subunit protein bL25 beta" evidence="7">
    <location>
        <begin position="101"/>
        <end position="181"/>
    </location>
</feature>
<reference evidence="9" key="1">
    <citation type="submission" date="2016-10" db="EMBL/GenBank/DDBJ databases">
        <title>Comparative genomics uncovers the prolific and rare metabolic potential of the cyanobacterial genus Moorea.</title>
        <authorList>
            <person name="Leao T."/>
            <person name="Castelao G."/>
            <person name="Korobeynikov A."/>
            <person name="Monroe E.A."/>
            <person name="Podell S."/>
            <person name="Glukhov E."/>
            <person name="Allen E."/>
            <person name="Gerwick W.H."/>
            <person name="Gerwick L."/>
        </authorList>
    </citation>
    <scope>NUCLEOTIDE SEQUENCE [LARGE SCALE GENOMIC DNA]</scope>
    <source>
        <strain evidence="9">PAL-8-15-08-1</strain>
    </source>
</reference>
<dbReference type="STRING" id="1458985.BJP34_20405"/>
<evidence type="ECO:0000256" key="3">
    <source>
        <dbReference type="ARBA" id="ARBA00022980"/>
    </source>
</evidence>
<keyword evidence="3 5" id="KW-0689">Ribosomal protein</keyword>
<dbReference type="Proteomes" id="UP000177870">
    <property type="component" value="Chromosome"/>
</dbReference>
<dbReference type="KEGG" id="mpro:BJP34_20405"/>
<name>A0A1D8TV11_9CYAN</name>
<dbReference type="NCBIfam" id="NF004139">
    <property type="entry name" value="PRK05618.4-2"/>
    <property type="match status" value="1"/>
</dbReference>
<dbReference type="PANTHER" id="PTHR33284:SF1">
    <property type="entry name" value="RIBOSOMAL PROTEIN L25_GLN-TRNA SYNTHETASE, ANTI-CODON-BINDING DOMAIN-CONTAINING PROTEIN"/>
    <property type="match status" value="1"/>
</dbReference>
<dbReference type="HAMAP" id="MF_01334">
    <property type="entry name" value="Ribosomal_bL25_CTC"/>
    <property type="match status" value="1"/>
</dbReference>
<comment type="similarity">
    <text evidence="5">Belongs to the bacterial ribosomal protein bL25 family. CTC subfamily.</text>
</comment>
<sequence>MNVTVECQKRPEGSKPRALRRSGLIPTVLYGHNGAESVSLTMTAKAAEDLLKTASVNNTLIELSIPDLSWNGPVLLREIQSHPWKNSLYHLSFFSVASQNKVEVVVPLKLVGEAVGVKQGGVLQQRLTTVKVQCPPDKIPESIDIDISNLEQGKMFYIYELVLPEGIQVMDDPKLSVLAITSK</sequence>
<dbReference type="EMBL" id="CP017599">
    <property type="protein sequence ID" value="AOX01491.1"/>
    <property type="molecule type" value="Genomic_DNA"/>
</dbReference>
<feature type="domain" description="Large ribosomal subunit protein bL25 L25" evidence="6">
    <location>
        <begin position="6"/>
        <end position="93"/>
    </location>
</feature>
<dbReference type="AlphaFoldDB" id="A0A1D8TV11"/>
<dbReference type="RefSeq" id="WP_070393929.1">
    <property type="nucleotide sequence ID" value="NZ_CP017599.1"/>
</dbReference>
<evidence type="ECO:0000259" key="7">
    <source>
        <dbReference type="Pfam" id="PF14693"/>
    </source>
</evidence>
<dbReference type="Pfam" id="PF14693">
    <property type="entry name" value="Ribosomal_TL5_C"/>
    <property type="match status" value="1"/>
</dbReference>
<evidence type="ECO:0000259" key="6">
    <source>
        <dbReference type="Pfam" id="PF01386"/>
    </source>
</evidence>
<evidence type="ECO:0000313" key="8">
    <source>
        <dbReference type="EMBL" id="AOX01491.1"/>
    </source>
</evidence>
<proteinExistence type="inferred from homology"/>
<dbReference type="PANTHER" id="PTHR33284">
    <property type="entry name" value="RIBOSOMAL PROTEIN L25/GLN-TRNA SYNTHETASE, ANTI-CODON-BINDING DOMAIN-CONTAINING PROTEIN"/>
    <property type="match status" value="1"/>
</dbReference>
<dbReference type="Gene3D" id="2.170.120.20">
    <property type="entry name" value="Ribosomal protein L25, beta domain"/>
    <property type="match status" value="1"/>
</dbReference>
<dbReference type="InterPro" id="IPR020056">
    <property type="entry name" value="Rbsml_bL25/Gln-tRNA_synth_N"/>
</dbReference>
<dbReference type="NCBIfam" id="TIGR00731">
    <property type="entry name" value="bL25_bact_ctc"/>
    <property type="match status" value="1"/>
</dbReference>
<dbReference type="InterPro" id="IPR020057">
    <property type="entry name" value="Ribosomal_bL25_b-dom"/>
</dbReference>
<dbReference type="GO" id="GO:0008097">
    <property type="term" value="F:5S rRNA binding"/>
    <property type="evidence" value="ECO:0007669"/>
    <property type="project" value="InterPro"/>
</dbReference>
<comment type="function">
    <text evidence="5">This is one of the proteins that binds to the 5S RNA in the ribosome where it forms part of the central protuberance.</text>
</comment>
<gene>
    <name evidence="5" type="primary">rplY</name>
    <name evidence="5" type="synonym">ctc</name>
    <name evidence="8" type="ORF">BJP34_20405</name>
</gene>
<comment type="subunit">
    <text evidence="5">Part of the 50S ribosomal subunit; part of the 5S rRNA/L5/L18/L25 subcomplex. Contacts the 5S rRNA. Binds to the 5S rRNA independently of L5 and L18.</text>
</comment>
<dbReference type="SUPFAM" id="SSF50715">
    <property type="entry name" value="Ribosomal protein L25-like"/>
    <property type="match status" value="1"/>
</dbReference>
<dbReference type="NCBIfam" id="NF004612">
    <property type="entry name" value="PRK05943.1"/>
    <property type="match status" value="1"/>
</dbReference>
<protein>
    <recommendedName>
        <fullName evidence="5">Large ribosomal subunit protein bL25</fullName>
    </recommendedName>
    <alternativeName>
        <fullName evidence="5">General stress protein CTC</fullName>
    </alternativeName>
</protein>
<keyword evidence="1 5" id="KW-0699">rRNA-binding</keyword>
<evidence type="ECO:0000256" key="4">
    <source>
        <dbReference type="ARBA" id="ARBA00023274"/>
    </source>
</evidence>
<evidence type="ECO:0000256" key="5">
    <source>
        <dbReference type="HAMAP-Rule" id="MF_01334"/>
    </source>
</evidence>
<evidence type="ECO:0000313" key="9">
    <source>
        <dbReference type="Proteomes" id="UP000177870"/>
    </source>
</evidence>
<keyword evidence="2 5" id="KW-0694">RNA-binding</keyword>
<dbReference type="OrthoDB" id="9786489at2"/>
<accession>A0A1D8TV11</accession>
<evidence type="ECO:0000256" key="1">
    <source>
        <dbReference type="ARBA" id="ARBA00022730"/>
    </source>
</evidence>
<dbReference type="InterPro" id="IPR037121">
    <property type="entry name" value="Ribosomal_bL25_C"/>
</dbReference>
<dbReference type="Gene3D" id="2.40.240.10">
    <property type="entry name" value="Ribosomal Protein L25, Chain P"/>
    <property type="match status" value="1"/>
</dbReference>
<dbReference type="InterPro" id="IPR029751">
    <property type="entry name" value="Ribosomal_L25_dom"/>
</dbReference>
<dbReference type="GO" id="GO:0022625">
    <property type="term" value="C:cytosolic large ribosomal subunit"/>
    <property type="evidence" value="ECO:0007669"/>
    <property type="project" value="TreeGrafter"/>
</dbReference>
<dbReference type="GO" id="GO:0003735">
    <property type="term" value="F:structural constituent of ribosome"/>
    <property type="evidence" value="ECO:0007669"/>
    <property type="project" value="InterPro"/>
</dbReference>
<dbReference type="GO" id="GO:0006412">
    <property type="term" value="P:translation"/>
    <property type="evidence" value="ECO:0007669"/>
    <property type="project" value="UniProtKB-UniRule"/>
</dbReference>
<evidence type="ECO:0000256" key="2">
    <source>
        <dbReference type="ARBA" id="ARBA00022884"/>
    </source>
</evidence>